<reference evidence="3 4" key="1">
    <citation type="submission" date="2010-04" db="EMBL/GenBank/DDBJ databases">
        <authorList>
            <person name="Qin X."/>
            <person name="Bachman B."/>
            <person name="Battles P."/>
            <person name="Bell A."/>
            <person name="Bess C."/>
            <person name="Bickham C."/>
            <person name="Chaboub L."/>
            <person name="Chen D."/>
            <person name="Coyle M."/>
            <person name="Deiros D.R."/>
            <person name="Dinh H."/>
            <person name="Forbes L."/>
            <person name="Fowler G."/>
            <person name="Francisco L."/>
            <person name="Fu Q."/>
            <person name="Gubbala S."/>
            <person name="Hale W."/>
            <person name="Han Y."/>
            <person name="Hemphill L."/>
            <person name="Highlander S.K."/>
            <person name="Hirani K."/>
            <person name="Hogues M."/>
            <person name="Jackson L."/>
            <person name="Jakkamsetti A."/>
            <person name="Javaid M."/>
            <person name="Jiang H."/>
            <person name="Korchina V."/>
            <person name="Kovar C."/>
            <person name="Lara F."/>
            <person name="Lee S."/>
            <person name="Mata R."/>
            <person name="Mathew T."/>
            <person name="Moen C."/>
            <person name="Morales K."/>
            <person name="Munidasa M."/>
            <person name="Nazareth L."/>
            <person name="Ngo R."/>
            <person name="Nguyen L."/>
            <person name="Okwuonu G."/>
            <person name="Ongeri F."/>
            <person name="Patil S."/>
            <person name="Petrosino J."/>
            <person name="Pham C."/>
            <person name="Pham P."/>
            <person name="Pu L.-L."/>
            <person name="Puazo M."/>
            <person name="Raj R."/>
            <person name="Reid J."/>
            <person name="Rouhana J."/>
            <person name="Saada N."/>
            <person name="Shang Y."/>
            <person name="Simmons D."/>
            <person name="Thornton R."/>
            <person name="Warren J."/>
            <person name="Weissenberger G."/>
            <person name="Zhang J."/>
            <person name="Zhang L."/>
            <person name="Zhou C."/>
            <person name="Zhu D."/>
            <person name="Muzny D."/>
            <person name="Worley K."/>
            <person name="Gibbs R."/>
        </authorList>
    </citation>
    <scope>NUCLEOTIDE SEQUENCE [LARGE SCALE GENOMIC DNA]</scope>
    <source>
        <strain evidence="3 4">ATCC 49957</strain>
    </source>
</reference>
<dbReference type="PANTHER" id="PTHR15032">
    <property type="entry name" value="N-ACYL-PHOSPHATIDYLETHANOLAMINE-HYDROLYZING PHOSPHOLIPASE D"/>
    <property type="match status" value="1"/>
</dbReference>
<dbReference type="EMBL" id="ADVL01000685">
    <property type="protein sequence ID" value="EFH10230.1"/>
    <property type="molecule type" value="Genomic_DNA"/>
</dbReference>
<proteinExistence type="predicted"/>
<dbReference type="AlphaFoldDB" id="D5RR43"/>
<dbReference type="GO" id="GO:0005737">
    <property type="term" value="C:cytoplasm"/>
    <property type="evidence" value="ECO:0007669"/>
    <property type="project" value="TreeGrafter"/>
</dbReference>
<comment type="caution">
    <text evidence="3">The sequence shown here is derived from an EMBL/GenBank/DDBJ whole genome shotgun (WGS) entry which is preliminary data.</text>
</comment>
<protein>
    <recommendedName>
        <fullName evidence="2">Metallo-beta-lactamase domain-containing protein</fullName>
    </recommendedName>
</protein>
<dbReference type="InterPro" id="IPR001279">
    <property type="entry name" value="Metallo-B-lactamas"/>
</dbReference>
<keyword evidence="4" id="KW-1185">Reference proteome</keyword>
<feature type="region of interest" description="Disordered" evidence="1">
    <location>
        <begin position="1"/>
        <end position="33"/>
    </location>
</feature>
<dbReference type="Proteomes" id="UP000005324">
    <property type="component" value="Unassembled WGS sequence"/>
</dbReference>
<name>D5RR43_9PROT</name>
<dbReference type="Pfam" id="PF12706">
    <property type="entry name" value="Lactamase_B_2"/>
    <property type="match status" value="1"/>
</dbReference>
<evidence type="ECO:0000313" key="4">
    <source>
        <dbReference type="Proteomes" id="UP000005324"/>
    </source>
</evidence>
<gene>
    <name evidence="3" type="ORF">HMPREF0731_3555</name>
</gene>
<dbReference type="InterPro" id="IPR036866">
    <property type="entry name" value="RibonucZ/Hydroxyglut_hydro"/>
</dbReference>
<feature type="domain" description="Metallo-beta-lactamase" evidence="2">
    <location>
        <begin position="96"/>
        <end position="293"/>
    </location>
</feature>
<dbReference type="Gene3D" id="3.60.15.10">
    <property type="entry name" value="Ribonuclease Z/Hydroxyacylglutathione hydrolase-like"/>
    <property type="match status" value="1"/>
</dbReference>
<evidence type="ECO:0000259" key="2">
    <source>
        <dbReference type="Pfam" id="PF12706"/>
    </source>
</evidence>
<evidence type="ECO:0000256" key="1">
    <source>
        <dbReference type="SAM" id="MobiDB-lite"/>
    </source>
</evidence>
<dbReference type="HOGENOM" id="CLU_020884_1_1_5"/>
<accession>D5RR43</accession>
<dbReference type="SUPFAM" id="SSF56281">
    <property type="entry name" value="Metallo-hydrolase/oxidoreductase"/>
    <property type="match status" value="1"/>
</dbReference>
<evidence type="ECO:0000313" key="3">
    <source>
        <dbReference type="EMBL" id="EFH10230.1"/>
    </source>
</evidence>
<sequence>MAMSDSDAPRLRQPALTPVRGAQKRGRVFLNPDGSLPGHRLGAVWRMLREGGGTPWPDWIENPVYPPPPEAPPGQAVVTFLGHASFLIRLPGGPTLLTDPIWSDRCSPLRFAGPKRVRAPGMGFDALPPIDAVLLSHNHYDHCDIPTLKRLQRRFAPRIITGLGNAKLLAKHGMEDVLELDWWQPAPLPGGAWAHYVPARHATARGLRDRGQTLWGGFVLQGREGGRIYFAGDTAWGEHFREIGHRHGPFDLALLPIGAYEPRWFMRAVHVNPEESVRAFGDLRARQALAMHFGTFKLTREAIDAPEHALAEARQAAGLEEAAFRVPGFGESFLVPLQQAEAR</sequence>
<dbReference type="PANTHER" id="PTHR15032:SF4">
    <property type="entry name" value="N-ACYL-PHOSPHATIDYLETHANOLAMINE-HYDROLYZING PHOSPHOLIPASE D"/>
    <property type="match status" value="1"/>
</dbReference>
<organism evidence="3 4">
    <name type="scientific">Pseudoroseomonas cervicalis ATCC 49957</name>
    <dbReference type="NCBI Taxonomy" id="525371"/>
    <lineage>
        <taxon>Bacteria</taxon>
        <taxon>Pseudomonadati</taxon>
        <taxon>Pseudomonadota</taxon>
        <taxon>Alphaproteobacteria</taxon>
        <taxon>Acetobacterales</taxon>
        <taxon>Roseomonadaceae</taxon>
        <taxon>Roseomonas</taxon>
    </lineage>
</organism>